<dbReference type="SUPFAM" id="SSF47413">
    <property type="entry name" value="lambda repressor-like DNA-binding domains"/>
    <property type="match status" value="1"/>
</dbReference>
<dbReference type="Pfam" id="PF01381">
    <property type="entry name" value="HTH_3"/>
    <property type="match status" value="1"/>
</dbReference>
<feature type="domain" description="HTH cro/C1-type" evidence="2">
    <location>
        <begin position="6"/>
        <end position="45"/>
    </location>
</feature>
<keyword evidence="1" id="KW-0175">Coiled coil</keyword>
<name>A0A1Y4VD95_9BACE</name>
<evidence type="ECO:0000256" key="1">
    <source>
        <dbReference type="SAM" id="Coils"/>
    </source>
</evidence>
<comment type="caution">
    <text evidence="3">The sequence shown here is derived from an EMBL/GenBank/DDBJ whole genome shotgun (WGS) entry which is preliminary data.</text>
</comment>
<evidence type="ECO:0000259" key="2">
    <source>
        <dbReference type="PROSITE" id="PS50943"/>
    </source>
</evidence>
<protein>
    <recommendedName>
        <fullName evidence="2">HTH cro/C1-type domain-containing protein</fullName>
    </recommendedName>
</protein>
<dbReference type="EMBL" id="NFLW01000023">
    <property type="protein sequence ID" value="OUQ67448.1"/>
    <property type="molecule type" value="Genomic_DNA"/>
</dbReference>
<evidence type="ECO:0000313" key="3">
    <source>
        <dbReference type="EMBL" id="OUQ67448.1"/>
    </source>
</evidence>
<dbReference type="RefSeq" id="WP_087318371.1">
    <property type="nucleotide sequence ID" value="NZ_NFLW01000023.1"/>
</dbReference>
<evidence type="ECO:0000313" key="4">
    <source>
        <dbReference type="Proteomes" id="UP000196036"/>
    </source>
</evidence>
<dbReference type="CDD" id="cd00093">
    <property type="entry name" value="HTH_XRE"/>
    <property type="match status" value="1"/>
</dbReference>
<proteinExistence type="predicted"/>
<dbReference type="PROSITE" id="PS50943">
    <property type="entry name" value="HTH_CROC1"/>
    <property type="match status" value="1"/>
</dbReference>
<feature type="coiled-coil region" evidence="1">
    <location>
        <begin position="84"/>
        <end position="147"/>
    </location>
</feature>
<organism evidence="3 4">
    <name type="scientific">Bacteroides xylanisolvens</name>
    <dbReference type="NCBI Taxonomy" id="371601"/>
    <lineage>
        <taxon>Bacteria</taxon>
        <taxon>Pseudomonadati</taxon>
        <taxon>Bacteroidota</taxon>
        <taxon>Bacteroidia</taxon>
        <taxon>Bacteroidales</taxon>
        <taxon>Bacteroidaceae</taxon>
        <taxon>Bacteroides</taxon>
    </lineage>
</organism>
<dbReference type="AlphaFoldDB" id="A0A1Y4VD95"/>
<reference evidence="4" key="1">
    <citation type="submission" date="2017-04" db="EMBL/GenBank/DDBJ databases">
        <title>Function of individual gut microbiota members based on whole genome sequencing of pure cultures obtained from chicken caecum.</title>
        <authorList>
            <person name="Medvecky M."/>
            <person name="Cejkova D."/>
            <person name="Polansky O."/>
            <person name="Karasova D."/>
            <person name="Kubasova T."/>
            <person name="Cizek A."/>
            <person name="Rychlik I."/>
        </authorList>
    </citation>
    <scope>NUCLEOTIDE SEQUENCE [LARGE SCALE GENOMIC DNA]</scope>
    <source>
        <strain evidence="4">An109</strain>
    </source>
</reference>
<sequence length="151" mass="17568">MKEINIKRLRKSLNLTPLDFCNRFGISQYYLSEIENNKKPITVELYNNMKFEFGETVIKKFSEDSNDIIAAEIQKQISPSMALIESQQKTIESISRTIENLSNKYIEHLVNTITNLQDEINEKTVLTQRLLEENQKLKGELAMLKNERNVG</sequence>
<accession>A0A1Y4VD95</accession>
<dbReference type="Gene3D" id="1.10.260.40">
    <property type="entry name" value="lambda repressor-like DNA-binding domains"/>
    <property type="match status" value="1"/>
</dbReference>
<dbReference type="InterPro" id="IPR001387">
    <property type="entry name" value="Cro/C1-type_HTH"/>
</dbReference>
<dbReference type="Proteomes" id="UP000196036">
    <property type="component" value="Unassembled WGS sequence"/>
</dbReference>
<gene>
    <name evidence="3" type="ORF">B5E52_12650</name>
</gene>
<dbReference type="InterPro" id="IPR010982">
    <property type="entry name" value="Lambda_DNA-bd_dom_sf"/>
</dbReference>
<dbReference type="GO" id="GO:0003677">
    <property type="term" value="F:DNA binding"/>
    <property type="evidence" value="ECO:0007669"/>
    <property type="project" value="InterPro"/>
</dbReference>